<accession>A0ABS9JM00</accession>
<evidence type="ECO:0000313" key="2">
    <source>
        <dbReference type="Proteomes" id="UP001299012"/>
    </source>
</evidence>
<dbReference type="EMBL" id="JAKKZF010000114">
    <property type="protein sequence ID" value="MCG0066596.1"/>
    <property type="molecule type" value="Genomic_DNA"/>
</dbReference>
<keyword evidence="2" id="KW-1185">Reference proteome</keyword>
<dbReference type="Proteomes" id="UP001299012">
    <property type="component" value="Unassembled WGS sequence"/>
</dbReference>
<name>A0ABS9JM00_9ACTN</name>
<comment type="caution">
    <text evidence="1">The sequence shown here is derived from an EMBL/GenBank/DDBJ whole genome shotgun (WGS) entry which is preliminary data.</text>
</comment>
<protein>
    <submittedName>
        <fullName evidence="1">Uncharacterized protein</fullName>
    </submittedName>
</protein>
<gene>
    <name evidence="1" type="ORF">L0F81_25490</name>
</gene>
<evidence type="ECO:0000313" key="1">
    <source>
        <dbReference type="EMBL" id="MCG0066596.1"/>
    </source>
</evidence>
<proteinExistence type="predicted"/>
<reference evidence="1 2" key="1">
    <citation type="submission" date="2022-01" db="EMBL/GenBank/DDBJ databases">
        <title>Draft Genome Sequences of Seven Type Strains of the Genus Streptomyces.</title>
        <authorList>
            <person name="Aziz S."/>
            <person name="Coretto E."/>
            <person name="Chronakova A."/>
            <person name="Sproer C."/>
            <person name="Huber K."/>
            <person name="Nouioui I."/>
            <person name="Gross H."/>
        </authorList>
    </citation>
    <scope>NUCLEOTIDE SEQUENCE [LARGE SCALE GENOMIC DNA]</scope>
    <source>
        <strain evidence="1 2">DSM 41685</strain>
    </source>
</reference>
<organism evidence="1 2">
    <name type="scientific">Streptomyces tricolor</name>
    <dbReference type="NCBI Taxonomy" id="68277"/>
    <lineage>
        <taxon>Bacteria</taxon>
        <taxon>Bacillati</taxon>
        <taxon>Actinomycetota</taxon>
        <taxon>Actinomycetes</taxon>
        <taxon>Kitasatosporales</taxon>
        <taxon>Streptomycetaceae</taxon>
        <taxon>Streptomyces</taxon>
        <taxon>Streptomyces violaceoruber group</taxon>
    </lineage>
</organism>
<sequence>MPLPSGSWASLKGEEQKQARIQWTEAGGIALLPCGGLFSAVRAPAHLVWAAADTEELPVVDDFLRQWFDGGAAFADLHALLSYFLVPFSTAWKWTDRHLPGVEYLGRDHYLACPPSTSPSPRDAGTGACRWTPPVTSATRTRWRSSSTTAVRPAGGKRPVTVQIAEELARLHRLVSGCEVPPNLPSSALAGEALVWCASPADVTFVELEPSVELPRWGCMACYTSRVAWYITWYDWHVPSAAACSTWRISPVARDTTVPTAISKDERASPPLSFFRRAACRPLVCCSCGMV</sequence>